<accession>A0ABM6IK82</accession>
<evidence type="ECO:0000259" key="11">
    <source>
        <dbReference type="Pfam" id="PF00288"/>
    </source>
</evidence>
<evidence type="ECO:0000256" key="2">
    <source>
        <dbReference type="ARBA" id="ARBA00012052"/>
    </source>
</evidence>
<keyword evidence="14" id="KW-1185">Reference proteome</keyword>
<comment type="pathway">
    <text evidence="10">Isoprenoid biosynthesis; isopentenyl diphosphate biosynthesis via DXP pathway; isopentenyl diphosphate from 1-deoxy-D-xylulose 5-phosphate: step 3/6.</text>
</comment>
<evidence type="ECO:0000256" key="10">
    <source>
        <dbReference type="HAMAP-Rule" id="MF_00061"/>
    </source>
</evidence>
<dbReference type="InterPro" id="IPR020568">
    <property type="entry name" value="Ribosomal_Su5_D2-typ_SF"/>
</dbReference>
<comment type="function">
    <text evidence="10">Catalyzes the phosphorylation of the position 2 hydroxy group of 4-diphosphocytidyl-2C-methyl-D-erythritol.</text>
</comment>
<dbReference type="InterPro" id="IPR013750">
    <property type="entry name" value="GHMP_kinase_C_dom"/>
</dbReference>
<dbReference type="SUPFAM" id="SSF54211">
    <property type="entry name" value="Ribosomal protein S5 domain 2-like"/>
    <property type="match status" value="1"/>
</dbReference>
<sequence length="293" mass="30481">MRIIDAFAPAKINLTLHVIGQRADGYHLLDSLVAFGPMGDRLVLRESGTLSLSVTGPEAAGVPADPSNLVLKAAALLLRPAGQGAEIHLDKYLPPASGIGGGSSDAAAALRALAALWDQPLPAETAQLGADVPMCLTPRPQRVRGIGEALDLVSLPPLPALLVNPRVEVPTPAIFKGLDSKDNPPMPDVLPTFTGAPDCIDWLATQRNDLQAPAIASAPVIGEVLDALMTLPGCRLARMSGSGATCFALFETLDAAQAAEATLAQRHPGWWRASGMLGDQTQKAQPHSRASTS</sequence>
<dbReference type="InterPro" id="IPR014721">
    <property type="entry name" value="Ribsml_uS5_D2-typ_fold_subgr"/>
</dbReference>
<dbReference type="EMBL" id="CP019437">
    <property type="protein sequence ID" value="AQS49341.1"/>
    <property type="molecule type" value="Genomic_DNA"/>
</dbReference>
<feature type="active site" evidence="10">
    <location>
        <position position="11"/>
    </location>
</feature>
<evidence type="ECO:0000256" key="4">
    <source>
        <dbReference type="ARBA" id="ARBA00022679"/>
    </source>
</evidence>
<feature type="domain" description="GHMP kinase C-terminal" evidence="12">
    <location>
        <begin position="206"/>
        <end position="265"/>
    </location>
</feature>
<dbReference type="HAMAP" id="MF_00061">
    <property type="entry name" value="IspE"/>
    <property type="match status" value="1"/>
</dbReference>
<dbReference type="PANTHER" id="PTHR43527:SF2">
    <property type="entry name" value="4-DIPHOSPHOCYTIDYL-2-C-METHYL-D-ERYTHRITOL KINASE, CHLOROPLASTIC"/>
    <property type="match status" value="1"/>
</dbReference>
<evidence type="ECO:0000313" key="14">
    <source>
        <dbReference type="Proteomes" id="UP000185622"/>
    </source>
</evidence>
<dbReference type="SUPFAM" id="SSF55060">
    <property type="entry name" value="GHMP Kinase, C-terminal domain"/>
    <property type="match status" value="1"/>
</dbReference>
<keyword evidence="4 10" id="KW-0808">Transferase</keyword>
<dbReference type="PANTHER" id="PTHR43527">
    <property type="entry name" value="4-DIPHOSPHOCYTIDYL-2-C-METHYL-D-ERYTHRITOL KINASE, CHLOROPLASTIC"/>
    <property type="match status" value="1"/>
</dbReference>
<dbReference type="GO" id="GO:0016301">
    <property type="term" value="F:kinase activity"/>
    <property type="evidence" value="ECO:0007669"/>
    <property type="project" value="UniProtKB-KW"/>
</dbReference>
<gene>
    <name evidence="10" type="primary">ispE</name>
    <name evidence="13" type="ORF">BMG03_17240</name>
</gene>
<proteinExistence type="inferred from homology"/>
<dbReference type="NCBIfam" id="TIGR00154">
    <property type="entry name" value="ispE"/>
    <property type="match status" value="1"/>
</dbReference>
<keyword evidence="8 10" id="KW-0414">Isoprene biosynthesis</keyword>
<dbReference type="EC" id="2.7.1.148" evidence="2 10"/>
<keyword evidence="5 10" id="KW-0547">Nucleotide-binding</keyword>
<keyword evidence="6 10" id="KW-0418">Kinase</keyword>
<dbReference type="Pfam" id="PF00288">
    <property type="entry name" value="GHMP_kinases_N"/>
    <property type="match status" value="1"/>
</dbReference>
<dbReference type="RefSeq" id="WP_075773957.1">
    <property type="nucleotide sequence ID" value="NZ_CP019437.1"/>
</dbReference>
<dbReference type="InterPro" id="IPR006204">
    <property type="entry name" value="GHMP_kinase_N_dom"/>
</dbReference>
<dbReference type="Gene3D" id="3.30.230.10">
    <property type="match status" value="1"/>
</dbReference>
<evidence type="ECO:0000256" key="1">
    <source>
        <dbReference type="ARBA" id="ARBA00009684"/>
    </source>
</evidence>
<dbReference type="Gene3D" id="3.30.70.890">
    <property type="entry name" value="GHMP kinase, C-terminal domain"/>
    <property type="match status" value="1"/>
</dbReference>
<organism evidence="13 14">
    <name type="scientific">Thioclava nitratireducens</name>
    <dbReference type="NCBI Taxonomy" id="1915078"/>
    <lineage>
        <taxon>Bacteria</taxon>
        <taxon>Pseudomonadati</taxon>
        <taxon>Pseudomonadota</taxon>
        <taxon>Alphaproteobacteria</taxon>
        <taxon>Rhodobacterales</taxon>
        <taxon>Paracoccaceae</taxon>
        <taxon>Thioclava</taxon>
    </lineage>
</organism>
<evidence type="ECO:0000256" key="6">
    <source>
        <dbReference type="ARBA" id="ARBA00022777"/>
    </source>
</evidence>
<protein>
    <recommendedName>
        <fullName evidence="3 10">4-diphosphocytidyl-2-C-methyl-D-erythritol kinase</fullName>
        <shortName evidence="10">CMK</shortName>
        <ecNumber evidence="2 10">2.7.1.148</ecNumber>
    </recommendedName>
    <alternativeName>
        <fullName evidence="9 10">4-(cytidine-5'-diphospho)-2-C-methyl-D-erythritol kinase</fullName>
    </alternativeName>
</protein>
<dbReference type="InterPro" id="IPR036554">
    <property type="entry name" value="GHMP_kinase_C_sf"/>
</dbReference>
<name>A0ABM6IK82_9RHOB</name>
<dbReference type="NCBIfam" id="NF011202">
    <property type="entry name" value="PRK14608.1"/>
    <property type="match status" value="1"/>
</dbReference>
<dbReference type="InterPro" id="IPR004424">
    <property type="entry name" value="IspE"/>
</dbReference>
<reference evidence="13 14" key="1">
    <citation type="submission" date="2017-01" db="EMBL/GenBank/DDBJ databases">
        <title>The complete genome sequence of a sulfur-oxidizing marine bacterium Thioclava sp. 25B10_4T.</title>
        <authorList>
            <person name="Liu Y."/>
            <person name="Lai Q."/>
            <person name="Shao Z."/>
        </authorList>
    </citation>
    <scope>NUCLEOTIDE SEQUENCE [LARGE SCALE GENOMIC DNA]</scope>
    <source>
        <strain evidence="13 14">25B10_4</strain>
    </source>
</reference>
<keyword evidence="7 10" id="KW-0067">ATP-binding</keyword>
<feature type="active site" evidence="10">
    <location>
        <position position="131"/>
    </location>
</feature>
<feature type="binding site" evidence="10">
    <location>
        <begin position="94"/>
        <end position="104"/>
    </location>
    <ligand>
        <name>ATP</name>
        <dbReference type="ChEBI" id="CHEBI:30616"/>
    </ligand>
</feature>
<feature type="domain" description="GHMP kinase N-terminal" evidence="11">
    <location>
        <begin position="68"/>
        <end position="131"/>
    </location>
</feature>
<comment type="similarity">
    <text evidence="1 10">Belongs to the GHMP kinase family. IspE subfamily.</text>
</comment>
<evidence type="ECO:0000256" key="5">
    <source>
        <dbReference type="ARBA" id="ARBA00022741"/>
    </source>
</evidence>
<dbReference type="PIRSF" id="PIRSF010376">
    <property type="entry name" value="IspE"/>
    <property type="match status" value="1"/>
</dbReference>
<evidence type="ECO:0000313" key="13">
    <source>
        <dbReference type="EMBL" id="AQS49341.1"/>
    </source>
</evidence>
<evidence type="ECO:0000256" key="9">
    <source>
        <dbReference type="ARBA" id="ARBA00032554"/>
    </source>
</evidence>
<comment type="catalytic activity">
    <reaction evidence="10">
        <text>4-CDP-2-C-methyl-D-erythritol + ATP = 4-CDP-2-C-methyl-D-erythritol 2-phosphate + ADP + H(+)</text>
        <dbReference type="Rhea" id="RHEA:18437"/>
        <dbReference type="ChEBI" id="CHEBI:15378"/>
        <dbReference type="ChEBI" id="CHEBI:30616"/>
        <dbReference type="ChEBI" id="CHEBI:57823"/>
        <dbReference type="ChEBI" id="CHEBI:57919"/>
        <dbReference type="ChEBI" id="CHEBI:456216"/>
        <dbReference type="EC" id="2.7.1.148"/>
    </reaction>
</comment>
<evidence type="ECO:0000256" key="7">
    <source>
        <dbReference type="ARBA" id="ARBA00022840"/>
    </source>
</evidence>
<dbReference type="Pfam" id="PF08544">
    <property type="entry name" value="GHMP_kinases_C"/>
    <property type="match status" value="1"/>
</dbReference>
<evidence type="ECO:0000256" key="3">
    <source>
        <dbReference type="ARBA" id="ARBA00017473"/>
    </source>
</evidence>
<dbReference type="Proteomes" id="UP000185622">
    <property type="component" value="Chromosome"/>
</dbReference>
<evidence type="ECO:0000259" key="12">
    <source>
        <dbReference type="Pfam" id="PF08544"/>
    </source>
</evidence>
<evidence type="ECO:0000256" key="8">
    <source>
        <dbReference type="ARBA" id="ARBA00023229"/>
    </source>
</evidence>